<evidence type="ECO:0000313" key="3">
    <source>
        <dbReference type="Proteomes" id="UP000078540"/>
    </source>
</evidence>
<dbReference type="Proteomes" id="UP000078540">
    <property type="component" value="Unassembled WGS sequence"/>
</dbReference>
<feature type="compositionally biased region" description="Acidic residues" evidence="1">
    <location>
        <begin position="53"/>
        <end position="78"/>
    </location>
</feature>
<accession>A0A195BNC9</accession>
<evidence type="ECO:0000256" key="1">
    <source>
        <dbReference type="SAM" id="MobiDB-lite"/>
    </source>
</evidence>
<gene>
    <name evidence="2" type="ORF">ALC53_03856</name>
</gene>
<feature type="compositionally biased region" description="Basic and acidic residues" evidence="1">
    <location>
        <begin position="79"/>
        <end position="88"/>
    </location>
</feature>
<feature type="region of interest" description="Disordered" evidence="1">
    <location>
        <begin position="16"/>
        <end position="88"/>
    </location>
</feature>
<sequence length="88" mass="10709">MQERCRERRRIFPASHKRVKRREIKREGDEEERGTICIGQENCGARSERKGGEDEELEDEEDVEEKEEEEEEEEEEESQERQKRESRV</sequence>
<dbReference type="EMBL" id="KQ976439">
    <property type="protein sequence ID" value="KYM86706.1"/>
    <property type="molecule type" value="Genomic_DNA"/>
</dbReference>
<dbReference type="AlphaFoldDB" id="A0A195BNC9"/>
<proteinExistence type="predicted"/>
<protein>
    <submittedName>
        <fullName evidence="2">Uncharacterized protein</fullName>
    </submittedName>
</protein>
<keyword evidence="3" id="KW-1185">Reference proteome</keyword>
<evidence type="ECO:0000313" key="2">
    <source>
        <dbReference type="EMBL" id="KYM86706.1"/>
    </source>
</evidence>
<reference evidence="2 3" key="1">
    <citation type="submission" date="2015-09" db="EMBL/GenBank/DDBJ databases">
        <title>Atta colombica WGS genome.</title>
        <authorList>
            <person name="Nygaard S."/>
            <person name="Hu H."/>
            <person name="Boomsma J."/>
            <person name="Zhang G."/>
        </authorList>
    </citation>
    <scope>NUCLEOTIDE SEQUENCE [LARGE SCALE GENOMIC DNA]</scope>
    <source>
        <strain evidence="2">Treedump-2</strain>
        <tissue evidence="2">Whole body</tissue>
    </source>
</reference>
<organism evidence="2 3">
    <name type="scientific">Atta colombica</name>
    <dbReference type="NCBI Taxonomy" id="520822"/>
    <lineage>
        <taxon>Eukaryota</taxon>
        <taxon>Metazoa</taxon>
        <taxon>Ecdysozoa</taxon>
        <taxon>Arthropoda</taxon>
        <taxon>Hexapoda</taxon>
        <taxon>Insecta</taxon>
        <taxon>Pterygota</taxon>
        <taxon>Neoptera</taxon>
        <taxon>Endopterygota</taxon>
        <taxon>Hymenoptera</taxon>
        <taxon>Apocrita</taxon>
        <taxon>Aculeata</taxon>
        <taxon>Formicoidea</taxon>
        <taxon>Formicidae</taxon>
        <taxon>Myrmicinae</taxon>
        <taxon>Atta</taxon>
    </lineage>
</organism>
<name>A0A195BNC9_9HYME</name>